<name>A0AA43U1M5_9LECA</name>
<protein>
    <submittedName>
        <fullName evidence="2">Uncharacterized protein</fullName>
    </submittedName>
</protein>
<feature type="compositionally biased region" description="Basic residues" evidence="1">
    <location>
        <begin position="208"/>
        <end position="223"/>
    </location>
</feature>
<gene>
    <name evidence="2" type="ORF">OHK93_004429</name>
</gene>
<feature type="compositionally biased region" description="Basic and acidic residues" evidence="1">
    <location>
        <begin position="47"/>
        <end position="74"/>
    </location>
</feature>
<evidence type="ECO:0000313" key="2">
    <source>
        <dbReference type="EMBL" id="MDI1492647.1"/>
    </source>
</evidence>
<feature type="compositionally biased region" description="Low complexity" evidence="1">
    <location>
        <begin position="150"/>
        <end position="160"/>
    </location>
</feature>
<feature type="compositionally biased region" description="Acidic residues" evidence="1">
    <location>
        <begin position="276"/>
        <end position="290"/>
    </location>
</feature>
<evidence type="ECO:0000313" key="3">
    <source>
        <dbReference type="Proteomes" id="UP001161017"/>
    </source>
</evidence>
<accession>A0AA43U1M5</accession>
<feature type="region of interest" description="Disordered" evidence="1">
    <location>
        <begin position="26"/>
        <end position="192"/>
    </location>
</feature>
<feature type="compositionally biased region" description="Pro residues" evidence="1">
    <location>
        <begin position="161"/>
        <end position="172"/>
    </location>
</feature>
<feature type="compositionally biased region" description="Basic and acidic residues" evidence="1">
    <location>
        <begin position="133"/>
        <end position="148"/>
    </location>
</feature>
<dbReference type="EMBL" id="JAPUFD010000020">
    <property type="protein sequence ID" value="MDI1492647.1"/>
    <property type="molecule type" value="Genomic_DNA"/>
</dbReference>
<dbReference type="Proteomes" id="UP001161017">
    <property type="component" value="Unassembled WGS sequence"/>
</dbReference>
<feature type="compositionally biased region" description="Polar residues" evidence="1">
    <location>
        <begin position="33"/>
        <end position="45"/>
    </location>
</feature>
<feature type="compositionally biased region" description="Basic and acidic residues" evidence="1">
    <location>
        <begin position="309"/>
        <end position="322"/>
    </location>
</feature>
<feature type="region of interest" description="Disordered" evidence="1">
    <location>
        <begin position="208"/>
        <end position="354"/>
    </location>
</feature>
<organism evidence="2 3">
    <name type="scientific">Ramalina farinacea</name>
    <dbReference type="NCBI Taxonomy" id="258253"/>
    <lineage>
        <taxon>Eukaryota</taxon>
        <taxon>Fungi</taxon>
        <taxon>Dikarya</taxon>
        <taxon>Ascomycota</taxon>
        <taxon>Pezizomycotina</taxon>
        <taxon>Lecanoromycetes</taxon>
        <taxon>OSLEUM clade</taxon>
        <taxon>Lecanoromycetidae</taxon>
        <taxon>Lecanorales</taxon>
        <taxon>Lecanorineae</taxon>
        <taxon>Ramalinaceae</taxon>
        <taxon>Ramalina</taxon>
    </lineage>
</organism>
<sequence>MCPAPENDRAHALLTKDNDAVTMVTGPKEFSNLDGNDNHPGTLTAEQGKDIHQRNVRRPERIECRDRIAGKHAEEEDQAAAMIETTTSTSAQLTRSSNNEAPGVRQSNFTATGTKANQLNDKPLSSKSLKRQRYNERKKARRLEKEVMDIDPTTIDNPTPTGAPPTNIPPPTAVAFTDPSQAPHPQSSTDFKLVDGVPIPIAEWRRAKKARLRARKAENRKRGREQQHPAAKEDATTQNGQKPQAASEAAMELDPDGLASATHAASAYMRTTGPHDDDDDDAAMGDDESSTSETQDGKPSRTVAGLSRAEVKRQKWMKMEAKRAKRERHRFFKSQRKEMTAEEKQEDCQERNRVRAEAQEQMRIAAAKRKALAEAEASKAEKAGGGVGGRKRRGRDEEDKDLEWEAEGLGFKRLRISEG</sequence>
<feature type="compositionally biased region" description="Basic and acidic residues" evidence="1">
    <location>
        <begin position="224"/>
        <end position="235"/>
    </location>
</feature>
<feature type="compositionally biased region" description="Basic residues" evidence="1">
    <location>
        <begin position="323"/>
        <end position="334"/>
    </location>
</feature>
<feature type="compositionally biased region" description="Basic and acidic residues" evidence="1">
    <location>
        <begin position="335"/>
        <end position="354"/>
    </location>
</feature>
<dbReference type="AlphaFoldDB" id="A0AA43U1M5"/>
<feature type="region of interest" description="Disordered" evidence="1">
    <location>
        <begin position="375"/>
        <end position="402"/>
    </location>
</feature>
<feature type="compositionally biased region" description="Polar residues" evidence="1">
    <location>
        <begin position="84"/>
        <end position="127"/>
    </location>
</feature>
<reference evidence="2" key="1">
    <citation type="journal article" date="2023" name="Genome Biol. Evol.">
        <title>First Whole Genome Sequence and Flow Cytometry Genome Size Data for the Lichen-Forming Fungus Ramalina farinacea (Ascomycota).</title>
        <authorList>
            <person name="Llewellyn T."/>
            <person name="Mian S."/>
            <person name="Hill R."/>
            <person name="Leitch I.J."/>
            <person name="Gaya E."/>
        </authorList>
    </citation>
    <scope>NUCLEOTIDE SEQUENCE</scope>
    <source>
        <strain evidence="2">LIQ254RAFAR</strain>
    </source>
</reference>
<evidence type="ECO:0000256" key="1">
    <source>
        <dbReference type="SAM" id="MobiDB-lite"/>
    </source>
</evidence>
<proteinExistence type="predicted"/>
<comment type="caution">
    <text evidence="2">The sequence shown here is derived from an EMBL/GenBank/DDBJ whole genome shotgun (WGS) entry which is preliminary data.</text>
</comment>
<keyword evidence="3" id="KW-1185">Reference proteome</keyword>
<feature type="compositionally biased region" description="Polar residues" evidence="1">
    <location>
        <begin position="178"/>
        <end position="190"/>
    </location>
</feature>